<evidence type="ECO:0008006" key="4">
    <source>
        <dbReference type="Google" id="ProtNLM"/>
    </source>
</evidence>
<organism evidence="2 3">
    <name type="scientific">Stakelama flava</name>
    <dbReference type="NCBI Taxonomy" id="2860338"/>
    <lineage>
        <taxon>Bacteria</taxon>
        <taxon>Pseudomonadati</taxon>
        <taxon>Pseudomonadota</taxon>
        <taxon>Alphaproteobacteria</taxon>
        <taxon>Sphingomonadales</taxon>
        <taxon>Sphingomonadaceae</taxon>
        <taxon>Stakelama</taxon>
    </lineage>
</organism>
<feature type="chain" id="PRO_5047094952" description="UrcA family protein" evidence="1">
    <location>
        <begin position="26"/>
        <end position="144"/>
    </location>
</feature>
<evidence type="ECO:0000256" key="1">
    <source>
        <dbReference type="SAM" id="SignalP"/>
    </source>
</evidence>
<keyword evidence="3" id="KW-1185">Reference proteome</keyword>
<evidence type="ECO:0000313" key="2">
    <source>
        <dbReference type="EMBL" id="MBW4329911.1"/>
    </source>
</evidence>
<protein>
    <recommendedName>
        <fullName evidence="4">UrcA family protein</fullName>
    </recommendedName>
</protein>
<dbReference type="EMBL" id="JAHWZX010000002">
    <property type="protein sequence ID" value="MBW4329911.1"/>
    <property type="molecule type" value="Genomic_DNA"/>
</dbReference>
<dbReference type="RefSeq" id="WP_219237009.1">
    <property type="nucleotide sequence ID" value="NZ_JAHWZX010000002.1"/>
</dbReference>
<accession>A0ABS6XKK2</accession>
<reference evidence="2 3" key="1">
    <citation type="submission" date="2021-07" db="EMBL/GenBank/DDBJ databases">
        <title>Stakelama flava sp. nov., a novel endophytic bacterium isolated from branch of Kandelia candel.</title>
        <authorList>
            <person name="Tuo L."/>
        </authorList>
    </citation>
    <scope>NUCLEOTIDE SEQUENCE [LARGE SCALE GENOMIC DNA]</scope>
    <source>
        <strain evidence="2 3">CBK3Z-3</strain>
    </source>
</reference>
<keyword evidence="1" id="KW-0732">Signal</keyword>
<dbReference type="Proteomes" id="UP001197214">
    <property type="component" value="Unassembled WGS sequence"/>
</dbReference>
<gene>
    <name evidence="2" type="ORF">KY084_03355</name>
</gene>
<sequence length="144" mass="14852">MKKILILARLAVLPAVAGIATNGMAQTAPTQQQGAQAAQVDALVRQILQSINTTPNADAQTFEGRFALLADQKTDDCLIARRAVMRAWAETDNSEAKKALKALRNTLAACPTGTGAGGSGYFGPSVAQASLPAIQVGGGSDYLP</sequence>
<proteinExistence type="predicted"/>
<feature type="signal peptide" evidence="1">
    <location>
        <begin position="1"/>
        <end position="25"/>
    </location>
</feature>
<comment type="caution">
    <text evidence="2">The sequence shown here is derived from an EMBL/GenBank/DDBJ whole genome shotgun (WGS) entry which is preliminary data.</text>
</comment>
<evidence type="ECO:0000313" key="3">
    <source>
        <dbReference type="Proteomes" id="UP001197214"/>
    </source>
</evidence>
<name>A0ABS6XKK2_9SPHN</name>